<dbReference type="CDD" id="cd14008">
    <property type="entry name" value="STKc_LKB1_CaMKK"/>
    <property type="match status" value="1"/>
</dbReference>
<dbReference type="AlphaFoldDB" id="A0A507E573"/>
<keyword evidence="1 3" id="KW-0547">Nucleotide-binding</keyword>
<dbReference type="GO" id="GO:0005516">
    <property type="term" value="F:calmodulin binding"/>
    <property type="evidence" value="ECO:0007669"/>
    <property type="project" value="TreeGrafter"/>
</dbReference>
<feature type="region of interest" description="Disordered" evidence="4">
    <location>
        <begin position="1077"/>
        <end position="1119"/>
    </location>
</feature>
<feature type="domain" description="Protein kinase" evidence="5">
    <location>
        <begin position="593"/>
        <end position="876"/>
    </location>
</feature>
<dbReference type="InterPro" id="IPR017441">
    <property type="entry name" value="Protein_kinase_ATP_BS"/>
</dbReference>
<dbReference type="PANTHER" id="PTHR24346:SF77">
    <property type="entry name" value="SERINE THREONINE PROTEIN KINASE"/>
    <property type="match status" value="1"/>
</dbReference>
<evidence type="ECO:0000256" key="3">
    <source>
        <dbReference type="PROSITE-ProRule" id="PRU10141"/>
    </source>
</evidence>
<evidence type="ECO:0000313" key="7">
    <source>
        <dbReference type="Proteomes" id="UP000318582"/>
    </source>
</evidence>
<dbReference type="PROSITE" id="PS50011">
    <property type="entry name" value="PROTEIN_KINASE_DOM"/>
    <property type="match status" value="1"/>
</dbReference>
<dbReference type="Gene3D" id="1.10.510.10">
    <property type="entry name" value="Transferase(Phosphotransferase) domain 1"/>
    <property type="match status" value="1"/>
</dbReference>
<feature type="compositionally biased region" description="Basic and acidic residues" evidence="4">
    <location>
        <begin position="1021"/>
        <end position="1031"/>
    </location>
</feature>
<dbReference type="Pfam" id="PF00069">
    <property type="entry name" value="Pkinase"/>
    <property type="match status" value="1"/>
</dbReference>
<feature type="compositionally biased region" description="Basic and acidic residues" evidence="4">
    <location>
        <begin position="22"/>
        <end position="35"/>
    </location>
</feature>
<dbReference type="STRING" id="109895.A0A507E573"/>
<feature type="compositionally biased region" description="Polar residues" evidence="4">
    <location>
        <begin position="460"/>
        <end position="471"/>
    </location>
</feature>
<dbReference type="GO" id="GO:0005524">
    <property type="term" value="F:ATP binding"/>
    <property type="evidence" value="ECO:0007669"/>
    <property type="project" value="UniProtKB-UniRule"/>
</dbReference>
<evidence type="ECO:0000259" key="5">
    <source>
        <dbReference type="PROSITE" id="PS50011"/>
    </source>
</evidence>
<feature type="region of interest" description="Disordered" evidence="4">
    <location>
        <begin position="85"/>
        <end position="124"/>
    </location>
</feature>
<dbReference type="GO" id="GO:0035556">
    <property type="term" value="P:intracellular signal transduction"/>
    <property type="evidence" value="ECO:0007669"/>
    <property type="project" value="TreeGrafter"/>
</dbReference>
<dbReference type="Proteomes" id="UP000318582">
    <property type="component" value="Unassembled WGS sequence"/>
</dbReference>
<dbReference type="SUPFAM" id="SSF56112">
    <property type="entry name" value="Protein kinase-like (PK-like)"/>
    <property type="match status" value="1"/>
</dbReference>
<feature type="region of interest" description="Disordered" evidence="4">
    <location>
        <begin position="1013"/>
        <end position="1035"/>
    </location>
</feature>
<gene>
    <name evidence="6" type="ORF">PhCBS80983_g02613</name>
</gene>
<sequence>MRHAAFHPQDGVSSRLRTLSEAAKEGWRTRQKSSEPVRTPESAAQIAAARRRRASDAGGLLSAPIPARRQASGLFDRFLQHVKRATTSPAESRQNSKSELGGSGSEDGKDAKTHKWSRKGKLPSRETTVVKVKSWVRAYPEDDELDAAPAELKPKGKHTETNDNELQSADTVHNSGSQMNVGLQLPAPTLTLPVLEALGLRNSPGFEAFSTTEEHIPYDSSPAQAKEELARKKALERQLSSLSAIGPMDSCGSSESVGTASSQILAPIRSIDFFVPIAIQPDLDPRDLHNDVTRKRSKKRLSFGKYVARDSTDRLNPSHSRQSSHHSSGELCGSPHLHSSDTIAPAGQKVSISTSTSIRSLSKSIASFGSGLFNQNRSNSSLPMRNAESGCSLASGSNFELASDQRSMDAKRSARHSMPQSLSRIGLAFRSMGHDRGHDSVVGTSLHRVDSRSSHRMRQSDTNGFNGSKSPAGTARFQWSAAEHAEQADTTPCSPTSPTCSDFQTPEKPHKSLPSDLPGRKTGLANSRSRSVDFNLNKKSQASSVKQYGDRRKYMAAHQVVETSTIYAMHEPAHAFVSHLGDLEESQGKVNQYHIIKDIGSGAYGRVVLCRNEQDRRYYACKIVSKARLRKKFRWSHPGGRSGSNDSPDVDHLATIKREVAILKKLSKHPNINALVEVLDDGKEDNLYMIFELCEYGPVMKLQVRESVNPLSEDLARQYFRDVVLGLEYLHYKRIIHRDLKPENLLLKAGPPLGVVQIADFGISNMFEDGEEEPVVDDKNSSPLFSPPEACQSHTKQLRGFAVDIWALGVSLYCLVHGRAPWQEESIILLYEKIVGTPAEPCETLSAELRDLLSRMLKKDPDERIALQDVKQHPWITNNGAEPMLATEKNCVFEDVTEEEVENAFQPAMMFVTKIINRLKGKNKKATRNLSAPTTPAAIENFATSYWPTKRPPPTKIEWEPTTSNLNGIDRGSVLISEVGGIMCSRLLKSLEGNSLSRSMKISVSVDALHRLATTGSPGEHSPKLPHDGNRTRSIADQGTASKSTLIGLERVPSFTSPPFADVEATSPSSIRLSSVAAEPVNWPISPTGASPPTRPDSRRHTRRASSMNIIAEEVPELP</sequence>
<dbReference type="InterPro" id="IPR000719">
    <property type="entry name" value="Prot_kinase_dom"/>
</dbReference>
<feature type="compositionally biased region" description="Polar residues" evidence="4">
    <location>
        <begin position="85"/>
        <end position="98"/>
    </location>
</feature>
<feature type="region of interest" description="Disordered" evidence="4">
    <location>
        <begin position="435"/>
        <end position="532"/>
    </location>
</feature>
<dbReference type="EMBL" id="QEAQ01000027">
    <property type="protein sequence ID" value="TPX59229.1"/>
    <property type="molecule type" value="Genomic_DNA"/>
</dbReference>
<feature type="region of interest" description="Disordered" evidence="4">
    <location>
        <begin position="1"/>
        <end position="67"/>
    </location>
</feature>
<dbReference type="GO" id="GO:0005737">
    <property type="term" value="C:cytoplasm"/>
    <property type="evidence" value="ECO:0007669"/>
    <property type="project" value="TreeGrafter"/>
</dbReference>
<accession>A0A507E573</accession>
<keyword evidence="2 3" id="KW-0067">ATP-binding</keyword>
<keyword evidence="7" id="KW-1185">Reference proteome</keyword>
<feature type="binding site" evidence="3">
    <location>
        <position position="622"/>
    </location>
    <ligand>
        <name>ATP</name>
        <dbReference type="ChEBI" id="CHEBI:30616"/>
    </ligand>
</feature>
<evidence type="ECO:0000256" key="4">
    <source>
        <dbReference type="SAM" id="MobiDB-lite"/>
    </source>
</evidence>
<dbReference type="PROSITE" id="PS00107">
    <property type="entry name" value="PROTEIN_KINASE_ATP"/>
    <property type="match status" value="1"/>
</dbReference>
<dbReference type="PROSITE" id="PS00108">
    <property type="entry name" value="PROTEIN_KINASE_ST"/>
    <property type="match status" value="1"/>
</dbReference>
<feature type="compositionally biased region" description="Low complexity" evidence="4">
    <location>
        <begin position="490"/>
        <end position="501"/>
    </location>
</feature>
<reference evidence="6 7" key="1">
    <citation type="journal article" date="2019" name="Sci. Rep.">
        <title>Comparative genomics of chytrid fungi reveal insights into the obligate biotrophic and pathogenic lifestyle of Synchytrium endobioticum.</title>
        <authorList>
            <person name="van de Vossenberg B.T.L.H."/>
            <person name="Warris S."/>
            <person name="Nguyen H.D.T."/>
            <person name="van Gent-Pelzer M.P.E."/>
            <person name="Joly D.L."/>
            <person name="van de Geest H.C."/>
            <person name="Bonants P.J.M."/>
            <person name="Smith D.S."/>
            <person name="Levesque C.A."/>
            <person name="van der Lee T.A.J."/>
        </authorList>
    </citation>
    <scope>NUCLEOTIDE SEQUENCE [LARGE SCALE GENOMIC DNA]</scope>
    <source>
        <strain evidence="6 7">CBS 809.83</strain>
    </source>
</reference>
<dbReference type="InterPro" id="IPR011009">
    <property type="entry name" value="Kinase-like_dom_sf"/>
</dbReference>
<dbReference type="SMART" id="SM00220">
    <property type="entry name" value="S_TKc"/>
    <property type="match status" value="1"/>
</dbReference>
<evidence type="ECO:0000256" key="2">
    <source>
        <dbReference type="ARBA" id="ARBA00022840"/>
    </source>
</evidence>
<proteinExistence type="predicted"/>
<dbReference type="GO" id="GO:0004683">
    <property type="term" value="F:calcium/calmodulin-dependent protein kinase activity"/>
    <property type="evidence" value="ECO:0007669"/>
    <property type="project" value="TreeGrafter"/>
</dbReference>
<name>A0A507E573_9FUNG</name>
<dbReference type="InterPro" id="IPR008271">
    <property type="entry name" value="Ser/Thr_kinase_AS"/>
</dbReference>
<dbReference type="PANTHER" id="PTHR24346">
    <property type="entry name" value="MAP/MICROTUBULE AFFINITY-REGULATING KINASE"/>
    <property type="match status" value="1"/>
</dbReference>
<protein>
    <recommendedName>
        <fullName evidence="5">Protein kinase domain-containing protein</fullName>
    </recommendedName>
</protein>
<evidence type="ECO:0000256" key="1">
    <source>
        <dbReference type="ARBA" id="ARBA00022741"/>
    </source>
</evidence>
<feature type="region of interest" description="Disordered" evidence="4">
    <location>
        <begin position="306"/>
        <end position="342"/>
    </location>
</feature>
<organism evidence="6 7">
    <name type="scientific">Powellomyces hirtus</name>
    <dbReference type="NCBI Taxonomy" id="109895"/>
    <lineage>
        <taxon>Eukaryota</taxon>
        <taxon>Fungi</taxon>
        <taxon>Fungi incertae sedis</taxon>
        <taxon>Chytridiomycota</taxon>
        <taxon>Chytridiomycota incertae sedis</taxon>
        <taxon>Chytridiomycetes</taxon>
        <taxon>Spizellomycetales</taxon>
        <taxon>Powellomycetaceae</taxon>
        <taxon>Powellomyces</taxon>
    </lineage>
</organism>
<evidence type="ECO:0000313" key="6">
    <source>
        <dbReference type="EMBL" id="TPX59229.1"/>
    </source>
</evidence>
<comment type="caution">
    <text evidence="6">The sequence shown here is derived from an EMBL/GenBank/DDBJ whole genome shotgun (WGS) entry which is preliminary data.</text>
</comment>